<dbReference type="Proteomes" id="UP000326452">
    <property type="component" value="Unassembled WGS sequence"/>
</dbReference>
<dbReference type="RefSeq" id="WP_191625127.1">
    <property type="nucleotide sequence ID" value="NZ_CABVJC010000002.1"/>
</dbReference>
<protein>
    <submittedName>
        <fullName evidence="1">Uncharacterized protein</fullName>
    </submittedName>
</protein>
<name>A0A5E7T309_PSEFL</name>
<reference evidence="1 2" key="1">
    <citation type="submission" date="2019-09" db="EMBL/GenBank/DDBJ databases">
        <authorList>
            <person name="Chandra G."/>
            <person name="Truman W A."/>
        </authorList>
    </citation>
    <scope>NUCLEOTIDE SEQUENCE [LARGE SCALE GENOMIC DNA]</scope>
    <source>
        <strain evidence="1">PS941</strain>
    </source>
</reference>
<organism evidence="1 2">
    <name type="scientific">Pseudomonas fluorescens</name>
    <dbReference type="NCBI Taxonomy" id="294"/>
    <lineage>
        <taxon>Bacteria</taxon>
        <taxon>Pseudomonadati</taxon>
        <taxon>Pseudomonadota</taxon>
        <taxon>Gammaproteobacteria</taxon>
        <taxon>Pseudomonadales</taxon>
        <taxon>Pseudomonadaceae</taxon>
        <taxon>Pseudomonas</taxon>
    </lineage>
</organism>
<proteinExistence type="predicted"/>
<evidence type="ECO:0000313" key="2">
    <source>
        <dbReference type="Proteomes" id="UP000326452"/>
    </source>
</evidence>
<dbReference type="InterPro" id="IPR013783">
    <property type="entry name" value="Ig-like_fold"/>
</dbReference>
<sequence length="816" mass="89189">MDIQSSVLNELFVLYPVIIQGWVTPVKPDGIAHGGIPKVLYDDQAQGLECLIDPWTELQRRSSTVEADDRVDLYINDDPTPATGTTVKPGEETLRQRLYLPHGYLLQGVNRLHYKVIRASGNTSEDSRDLKVLYHRRSAENLDLVIPPDVIKDGVSAARAEQGVVFGFTYNNRRNHDRVEFLIGDTLVRFDVPDGTAPITHTLYTDTFIKAGDNPSAMVEFLVIDQLGNRNKSPEKRLDIHLQRLDLPAPIVKGQTGNNFSPTQPEVRVQIPVELLPSDKVSVTWEGPAGTPPAGSYTSTPRLFTAGMEVAVPRSVLAYSLIKQVKVTYNVERDGTTTPSLPLLLNILALPATALITPKIVEADANYFLDVLALDNKNATIHALLHTLIEDGQPCWLSLEGKKANGAAHNLVLWNGLPARVNSTWIRQGFWPAALAINYLKQLGNETPLIVKFMVSMDKSNDPATATRFPDRSYTIKALELLVPTLVNVLDASAEEVPEGTSTFSTSLTLKGQASKGQQVEIFDGSGSSAVSKGKATAHATTGDWEHTIDVPVGVRRLYAKALYAVSPVYSNVRNLTVKEHNAPTLDSVRHSGGELGDNAVTYDSSVTLEGKVTALHEVRVFDNGIAQHTAKADADGTWTTPLPIAAGPHAVYVKALATDQPSNTKNFRRDVFVPLNDYTNFPGHSGGWTYGPAIRDSRDITYGVYYGRQALTNSTYTNNSAGVVLSKTISNLFVGRRYEFSVLAANGTWRNDAVLSLNTNYGGTTGQFQPPRSSWTAYSLTFTAQATTMTFTVVSHLATGDGNDYFLTDLRIRSL</sequence>
<dbReference type="AlphaFoldDB" id="A0A5E7T309"/>
<evidence type="ECO:0000313" key="1">
    <source>
        <dbReference type="EMBL" id="VVP90073.1"/>
    </source>
</evidence>
<accession>A0A5E7T309</accession>
<gene>
    <name evidence="1" type="ORF">PS941_01595</name>
</gene>
<dbReference type="EMBL" id="CABVJC010000002">
    <property type="protein sequence ID" value="VVP90073.1"/>
    <property type="molecule type" value="Genomic_DNA"/>
</dbReference>
<dbReference type="Gene3D" id="2.60.40.10">
    <property type="entry name" value="Immunoglobulins"/>
    <property type="match status" value="1"/>
</dbReference>